<dbReference type="InParanoid" id="A8NS05"/>
<feature type="chain" id="PRO_5012564969" description="Zinc/iron permease" evidence="9">
    <location>
        <begin position="16"/>
        <end position="321"/>
    </location>
</feature>
<feature type="region of interest" description="Disordered" evidence="7">
    <location>
        <begin position="131"/>
        <end position="151"/>
    </location>
</feature>
<feature type="region of interest" description="Disordered" evidence="7">
    <location>
        <begin position="96"/>
        <end position="115"/>
    </location>
</feature>
<keyword evidence="11" id="KW-1185">Reference proteome</keyword>
<keyword evidence="3 8" id="KW-0812">Transmembrane</keyword>
<evidence type="ECO:0000313" key="11">
    <source>
        <dbReference type="Proteomes" id="UP000001861"/>
    </source>
</evidence>
<dbReference type="Proteomes" id="UP000001861">
    <property type="component" value="Unassembled WGS sequence"/>
</dbReference>
<keyword evidence="6 8" id="KW-0472">Membrane</keyword>
<dbReference type="GeneID" id="6012438"/>
<comment type="caution">
    <text evidence="10">The sequence shown here is derived from an EMBL/GenBank/DDBJ whole genome shotgun (WGS) entry which is preliminary data.</text>
</comment>
<evidence type="ECO:0000256" key="6">
    <source>
        <dbReference type="ARBA" id="ARBA00023136"/>
    </source>
</evidence>
<feature type="transmembrane region" description="Helical" evidence="8">
    <location>
        <begin position="73"/>
        <end position="92"/>
    </location>
</feature>
<name>A8NS05_COPC7</name>
<dbReference type="VEuPathDB" id="FungiDB:CC1G_02991"/>
<keyword evidence="9" id="KW-0732">Signal</keyword>
<dbReference type="GO" id="GO:0046873">
    <property type="term" value="F:metal ion transmembrane transporter activity"/>
    <property type="evidence" value="ECO:0007669"/>
    <property type="project" value="InterPro"/>
</dbReference>
<feature type="transmembrane region" description="Helical" evidence="8">
    <location>
        <begin position="36"/>
        <end position="52"/>
    </location>
</feature>
<dbReference type="InterPro" id="IPR003689">
    <property type="entry name" value="ZIP"/>
</dbReference>
<dbReference type="OrthoDB" id="19859at2759"/>
<evidence type="ECO:0000256" key="8">
    <source>
        <dbReference type="SAM" id="Phobius"/>
    </source>
</evidence>
<dbReference type="InterPro" id="IPR045891">
    <property type="entry name" value="ZIP9"/>
</dbReference>
<evidence type="ECO:0000256" key="5">
    <source>
        <dbReference type="ARBA" id="ARBA00023034"/>
    </source>
</evidence>
<dbReference type="Pfam" id="PF02535">
    <property type="entry name" value="Zip"/>
    <property type="match status" value="1"/>
</dbReference>
<dbReference type="RefSeq" id="XP_001835903.2">
    <property type="nucleotide sequence ID" value="XM_001835851.2"/>
</dbReference>
<keyword evidence="4 8" id="KW-1133">Transmembrane helix</keyword>
<dbReference type="AlphaFoldDB" id="A8NS05"/>
<evidence type="ECO:0000256" key="9">
    <source>
        <dbReference type="SAM" id="SignalP"/>
    </source>
</evidence>
<feature type="transmembrane region" description="Helical" evidence="8">
    <location>
        <begin position="300"/>
        <end position="318"/>
    </location>
</feature>
<evidence type="ECO:0000256" key="1">
    <source>
        <dbReference type="ARBA" id="ARBA00004127"/>
    </source>
</evidence>
<evidence type="ECO:0000256" key="7">
    <source>
        <dbReference type="SAM" id="MobiDB-lite"/>
    </source>
</evidence>
<feature type="signal peptide" evidence="9">
    <location>
        <begin position="1"/>
        <end position="15"/>
    </location>
</feature>
<dbReference type="OMA" id="DDFPSIC"/>
<evidence type="ECO:0000256" key="2">
    <source>
        <dbReference type="ARBA" id="ARBA00004394"/>
    </source>
</evidence>
<reference evidence="10 11" key="1">
    <citation type="journal article" date="2010" name="Proc. Natl. Acad. Sci. U.S.A.">
        <title>Insights into evolution of multicellular fungi from the assembled chromosomes of the mushroom Coprinopsis cinerea (Coprinus cinereus).</title>
        <authorList>
            <person name="Stajich J.E."/>
            <person name="Wilke S.K."/>
            <person name="Ahren D."/>
            <person name="Au C.H."/>
            <person name="Birren B.W."/>
            <person name="Borodovsky M."/>
            <person name="Burns C."/>
            <person name="Canback B."/>
            <person name="Casselton L.A."/>
            <person name="Cheng C.K."/>
            <person name="Deng J."/>
            <person name="Dietrich F.S."/>
            <person name="Fargo D.C."/>
            <person name="Farman M.L."/>
            <person name="Gathman A.C."/>
            <person name="Goldberg J."/>
            <person name="Guigo R."/>
            <person name="Hoegger P.J."/>
            <person name="Hooker J.B."/>
            <person name="Huggins A."/>
            <person name="James T.Y."/>
            <person name="Kamada T."/>
            <person name="Kilaru S."/>
            <person name="Kodira C."/>
            <person name="Kues U."/>
            <person name="Kupfer D."/>
            <person name="Kwan H.S."/>
            <person name="Lomsadze A."/>
            <person name="Li W."/>
            <person name="Lilly W.W."/>
            <person name="Ma L.J."/>
            <person name="Mackey A.J."/>
            <person name="Manning G."/>
            <person name="Martin F."/>
            <person name="Muraguchi H."/>
            <person name="Natvig D.O."/>
            <person name="Palmerini H."/>
            <person name="Ramesh M.A."/>
            <person name="Rehmeyer C.J."/>
            <person name="Roe B.A."/>
            <person name="Shenoy N."/>
            <person name="Stanke M."/>
            <person name="Ter-Hovhannisyan V."/>
            <person name="Tunlid A."/>
            <person name="Velagapudi R."/>
            <person name="Vision T.J."/>
            <person name="Zeng Q."/>
            <person name="Zolan M.E."/>
            <person name="Pukkila P.J."/>
        </authorList>
    </citation>
    <scope>NUCLEOTIDE SEQUENCE [LARGE SCALE GENOMIC DNA]</scope>
    <source>
        <strain evidence="11">Okayama-7 / 130 / ATCC MYA-4618 / FGSC 9003</strain>
    </source>
</reference>
<dbReference type="eggNOG" id="KOG3907">
    <property type="taxonomic scope" value="Eukaryota"/>
</dbReference>
<feature type="transmembrane region" description="Helical" evidence="8">
    <location>
        <begin position="194"/>
        <end position="219"/>
    </location>
</feature>
<dbReference type="KEGG" id="cci:CC1G_02991"/>
<accession>A8NS05</accession>
<feature type="transmembrane region" description="Helical" evidence="8">
    <location>
        <begin position="260"/>
        <end position="279"/>
    </location>
</feature>
<evidence type="ECO:0000256" key="4">
    <source>
        <dbReference type="ARBA" id="ARBA00022989"/>
    </source>
</evidence>
<dbReference type="HOGENOM" id="CLU_028824_2_0_1"/>
<proteinExistence type="predicted"/>
<dbReference type="STRING" id="240176.A8NS05"/>
<evidence type="ECO:0000256" key="3">
    <source>
        <dbReference type="ARBA" id="ARBA00022692"/>
    </source>
</evidence>
<dbReference type="PANTHER" id="PTHR16133">
    <property type="entry name" value="SOLUTE CARRIER FAMILY 39 ZINC TRANSPORTER , MEMBER 9-RELATED"/>
    <property type="match status" value="1"/>
</dbReference>
<gene>
    <name evidence="10" type="ORF">CC1G_02991</name>
</gene>
<keyword evidence="5" id="KW-0333">Golgi apparatus</keyword>
<dbReference type="EMBL" id="AACS02000008">
    <property type="protein sequence ID" value="EAU85968.2"/>
    <property type="molecule type" value="Genomic_DNA"/>
</dbReference>
<dbReference type="PANTHER" id="PTHR16133:SF0">
    <property type="entry name" value="ZINC_IRON REGULATED TRANSPORTER-RELATED PROTEIN 102B, ISOFORM E"/>
    <property type="match status" value="1"/>
</dbReference>
<sequence>MLQLILMCALMGAASFGCGMLPLAFAFSKSHIERLSAVGTGLLLGAALGVIVPEGIESIVEANKSSEVPTTKISLALLCGFTFMLLIEQLGIGGHSHGSSGTSDRPSYTRAKQSAPLDQVEFDAELDELERDESGRGFHTRSASNDNEGPLDLAQGKGRALPLTLGLVVHSFADGFALGVSALSPSDESKANTLSLIVFLALILHKAPTSLALSTQLLASSLPRIDCKKHLAVFSAATPASAIICYLCFTILGSGEGNDWTGIALLLSGGTFLYVATVLQPVSHHSSGGGTPELPRVSRVLLIVIGLFIPILLSSFLGHGH</sequence>
<protein>
    <recommendedName>
        <fullName evidence="12">Zinc/iron permease</fullName>
    </recommendedName>
</protein>
<evidence type="ECO:0008006" key="12">
    <source>
        <dbReference type="Google" id="ProtNLM"/>
    </source>
</evidence>
<comment type="subcellular location">
    <subcellularLocation>
        <location evidence="1">Endomembrane system</location>
        <topology evidence="1">Multi-pass membrane protein</topology>
    </subcellularLocation>
    <subcellularLocation>
        <location evidence="2">Golgi apparatus membrane</location>
    </subcellularLocation>
</comment>
<organism evidence="10 11">
    <name type="scientific">Coprinopsis cinerea (strain Okayama-7 / 130 / ATCC MYA-4618 / FGSC 9003)</name>
    <name type="common">Inky cap fungus</name>
    <name type="synonym">Hormographiella aspergillata</name>
    <dbReference type="NCBI Taxonomy" id="240176"/>
    <lineage>
        <taxon>Eukaryota</taxon>
        <taxon>Fungi</taxon>
        <taxon>Dikarya</taxon>
        <taxon>Basidiomycota</taxon>
        <taxon>Agaricomycotina</taxon>
        <taxon>Agaricomycetes</taxon>
        <taxon>Agaricomycetidae</taxon>
        <taxon>Agaricales</taxon>
        <taxon>Agaricineae</taxon>
        <taxon>Psathyrellaceae</taxon>
        <taxon>Coprinopsis</taxon>
    </lineage>
</organism>
<feature type="transmembrane region" description="Helical" evidence="8">
    <location>
        <begin position="231"/>
        <end position="254"/>
    </location>
</feature>
<dbReference type="GO" id="GO:0000139">
    <property type="term" value="C:Golgi membrane"/>
    <property type="evidence" value="ECO:0007669"/>
    <property type="project" value="UniProtKB-SubCell"/>
</dbReference>
<dbReference type="GO" id="GO:0006829">
    <property type="term" value="P:zinc ion transport"/>
    <property type="evidence" value="ECO:0007669"/>
    <property type="project" value="InterPro"/>
</dbReference>
<evidence type="ECO:0000313" key="10">
    <source>
        <dbReference type="EMBL" id="EAU85968.2"/>
    </source>
</evidence>